<feature type="domain" description="Glyoxalase-like" evidence="1">
    <location>
        <begin position="4"/>
        <end position="192"/>
    </location>
</feature>
<dbReference type="InterPro" id="IPR029068">
    <property type="entry name" value="Glyas_Bleomycin-R_OHBP_Dase"/>
</dbReference>
<organism evidence="2 3">
    <name type="scientific">Ureibacillus acetophenoni</name>
    <dbReference type="NCBI Taxonomy" id="614649"/>
    <lineage>
        <taxon>Bacteria</taxon>
        <taxon>Bacillati</taxon>
        <taxon>Bacillota</taxon>
        <taxon>Bacilli</taxon>
        <taxon>Bacillales</taxon>
        <taxon>Caryophanaceae</taxon>
        <taxon>Ureibacillus</taxon>
    </lineage>
</organism>
<dbReference type="OrthoDB" id="9111355at2"/>
<protein>
    <submittedName>
        <fullName evidence="2">Glyoxalase-like protein</fullName>
    </submittedName>
</protein>
<gene>
    <name evidence="2" type="ORF">SAMN05877842_103251</name>
</gene>
<proteinExistence type="predicted"/>
<evidence type="ECO:0000313" key="3">
    <source>
        <dbReference type="Proteomes" id="UP000219252"/>
    </source>
</evidence>
<evidence type="ECO:0000259" key="1">
    <source>
        <dbReference type="Pfam" id="PF13468"/>
    </source>
</evidence>
<keyword evidence="3" id="KW-1185">Reference proteome</keyword>
<dbReference type="AlphaFoldDB" id="A0A285U6Q1"/>
<accession>A0A285U6Q1</accession>
<dbReference type="RefSeq" id="WP_097148881.1">
    <property type="nucleotide sequence ID" value="NZ_OBQC01000003.1"/>
</dbReference>
<name>A0A285U6Q1_9BACL</name>
<dbReference type="PANTHER" id="PTHR40265">
    <property type="entry name" value="BLL2707 PROTEIN"/>
    <property type="match status" value="1"/>
</dbReference>
<dbReference type="EMBL" id="OBQC01000003">
    <property type="protein sequence ID" value="SOC37512.1"/>
    <property type="molecule type" value="Genomic_DNA"/>
</dbReference>
<dbReference type="PANTHER" id="PTHR40265:SF1">
    <property type="entry name" value="GLYOXALASE-LIKE DOMAIN-CONTAINING PROTEIN"/>
    <property type="match status" value="1"/>
</dbReference>
<dbReference type="InterPro" id="IPR025870">
    <property type="entry name" value="Glyoxalase-like_dom"/>
</dbReference>
<reference evidence="3" key="1">
    <citation type="submission" date="2017-08" db="EMBL/GenBank/DDBJ databases">
        <authorList>
            <person name="Varghese N."/>
            <person name="Submissions S."/>
        </authorList>
    </citation>
    <scope>NUCLEOTIDE SEQUENCE [LARGE SCALE GENOMIC DNA]</scope>
    <source>
        <strain evidence="3">JC23</strain>
    </source>
</reference>
<dbReference type="Gene3D" id="3.10.180.10">
    <property type="entry name" value="2,3-Dihydroxybiphenyl 1,2-Dioxygenase, domain 1"/>
    <property type="match status" value="1"/>
</dbReference>
<sequence length="252" mass="29726">MYKLDHIVHFVDKPETLIDQLSNVGVHTVLGGKHEMWGTYNTLSYFQDLSYIEFIGIFDQQLFKKSAREPFTLHETYEKRQRKNGFNRIALRTNTIDEDAKKLKEAQFLVYGPQVFSRKRPDGTVITWKLLHFGKKDQEIDYPFLIEWDRKDEERYEELVSSGSVSKHPLGELKIDSIVFKVNDLEKISQWARLFNFQIESSNKLLKMELPNTILFFYFSENNVNNIEEVIISGANKEKIVEIENAKYKFIL</sequence>
<dbReference type="SUPFAM" id="SSF54593">
    <property type="entry name" value="Glyoxalase/Bleomycin resistance protein/Dihydroxybiphenyl dioxygenase"/>
    <property type="match status" value="1"/>
</dbReference>
<dbReference type="Pfam" id="PF13468">
    <property type="entry name" value="Glyoxalase_3"/>
    <property type="match status" value="1"/>
</dbReference>
<evidence type="ECO:0000313" key="2">
    <source>
        <dbReference type="EMBL" id="SOC37512.1"/>
    </source>
</evidence>
<dbReference type="Proteomes" id="UP000219252">
    <property type="component" value="Unassembled WGS sequence"/>
</dbReference>